<proteinExistence type="predicted"/>
<feature type="transmembrane region" description="Helical" evidence="1">
    <location>
        <begin position="37"/>
        <end position="63"/>
    </location>
</feature>
<sequence length="117" mass="12858">MTDNAELSPVIVERASEQLRQERETFDQAKAHDHWWFVLRLVMGFSSVVLLVAVMVVSVFILFNSSDFPVQVVTAAGAALFVDVLGMLIGVWKVALNPQSASKLQPTTQSSIPDVTL</sequence>
<keyword evidence="1" id="KW-0472">Membrane</keyword>
<evidence type="ECO:0000313" key="2">
    <source>
        <dbReference type="EMBL" id="KVX03220.1"/>
    </source>
</evidence>
<keyword evidence="1" id="KW-0812">Transmembrane</keyword>
<dbReference type="Proteomes" id="UP000055702">
    <property type="component" value="Unassembled WGS sequence"/>
</dbReference>
<dbReference type="EMBL" id="LRDC01000001">
    <property type="protein sequence ID" value="KVX03220.1"/>
    <property type="molecule type" value="Genomic_DNA"/>
</dbReference>
<keyword evidence="1" id="KW-1133">Transmembrane helix</keyword>
<evidence type="ECO:0000256" key="1">
    <source>
        <dbReference type="SAM" id="Phobius"/>
    </source>
</evidence>
<dbReference type="RefSeq" id="WP_059743750.1">
    <property type="nucleotide sequence ID" value="NZ_LRDC01000001.1"/>
</dbReference>
<reference evidence="2 3" key="1">
    <citation type="submission" date="2016-01" db="EMBL/GenBank/DDBJ databases">
        <title>Draft genome of the antarctic isolate Shewanella frigidimarina Ag06-30.</title>
        <authorList>
            <person name="Parmeciano Di Noto G."/>
            <person name="Vazquez S."/>
            <person name="Mac Cormack W."/>
            <person name="Iriarte A."/>
            <person name="Quiroga C."/>
        </authorList>
    </citation>
    <scope>NUCLEOTIDE SEQUENCE [LARGE SCALE GENOMIC DNA]</scope>
    <source>
        <strain evidence="2 3">Ag06-30</strain>
    </source>
</reference>
<name>A0A125BEY0_SHEFR</name>
<dbReference type="AlphaFoldDB" id="A0A125BEY0"/>
<comment type="caution">
    <text evidence="2">The sequence shown here is derived from an EMBL/GenBank/DDBJ whole genome shotgun (WGS) entry which is preliminary data.</text>
</comment>
<organism evidence="2">
    <name type="scientific">Shewanella frigidimarina</name>
    <dbReference type="NCBI Taxonomy" id="56812"/>
    <lineage>
        <taxon>Bacteria</taxon>
        <taxon>Pseudomonadati</taxon>
        <taxon>Pseudomonadota</taxon>
        <taxon>Gammaproteobacteria</taxon>
        <taxon>Alteromonadales</taxon>
        <taxon>Shewanellaceae</taxon>
        <taxon>Shewanella</taxon>
    </lineage>
</organism>
<gene>
    <name evidence="2" type="ORF">AWJ07_01210</name>
</gene>
<feature type="transmembrane region" description="Helical" evidence="1">
    <location>
        <begin position="75"/>
        <end position="96"/>
    </location>
</feature>
<evidence type="ECO:0000313" key="3">
    <source>
        <dbReference type="Proteomes" id="UP000055702"/>
    </source>
</evidence>
<protein>
    <submittedName>
        <fullName evidence="2">Uncharacterized protein</fullName>
    </submittedName>
</protein>
<accession>A0A125BEY0</accession>